<evidence type="ECO:0000256" key="4">
    <source>
        <dbReference type="ARBA" id="ARBA00022741"/>
    </source>
</evidence>
<evidence type="ECO:0000256" key="1">
    <source>
        <dbReference type="ARBA" id="ARBA00005051"/>
    </source>
</evidence>
<dbReference type="UniPathway" id="UPA00077">
    <property type="reaction ID" value="UER00155"/>
</dbReference>
<keyword evidence="10" id="KW-1185">Reference proteome</keyword>
<evidence type="ECO:0000313" key="10">
    <source>
        <dbReference type="Proteomes" id="UP000194841"/>
    </source>
</evidence>
<evidence type="ECO:0000256" key="3">
    <source>
        <dbReference type="ARBA" id="ARBA00022679"/>
    </source>
</evidence>
<name>A0A244CNB1_PSEDV</name>
<dbReference type="PANTHER" id="PTHR43071:SF2">
    <property type="entry name" value="2-AMINO-4-HYDROXY-6-HYDROXYMETHYLDIHYDROPTERIDINE PYROPHOSPHOKINASE"/>
    <property type="match status" value="1"/>
</dbReference>
<dbReference type="CDD" id="cd00483">
    <property type="entry name" value="HPPK"/>
    <property type="match status" value="1"/>
</dbReference>
<comment type="caution">
    <text evidence="9">The sequence shown here is derived from an EMBL/GenBank/DDBJ whole genome shotgun (WGS) entry which is preliminary data.</text>
</comment>
<gene>
    <name evidence="9" type="ORF">B1199_12960</name>
</gene>
<dbReference type="NCBIfam" id="TIGR01498">
    <property type="entry name" value="folK"/>
    <property type="match status" value="1"/>
</dbReference>
<dbReference type="InterPro" id="IPR000550">
    <property type="entry name" value="Hppk"/>
</dbReference>
<dbReference type="Pfam" id="PF01288">
    <property type="entry name" value="HPPK"/>
    <property type="match status" value="1"/>
</dbReference>
<evidence type="ECO:0000256" key="5">
    <source>
        <dbReference type="ARBA" id="ARBA00022777"/>
    </source>
</evidence>
<reference evidence="9 10" key="1">
    <citation type="submission" date="2017-02" db="EMBL/GenBank/DDBJ databases">
        <title>Pseudoalteromonas ulvae TC14 Genome.</title>
        <authorList>
            <person name="Molmeret M."/>
        </authorList>
    </citation>
    <scope>NUCLEOTIDE SEQUENCE [LARGE SCALE GENOMIC DNA]</scope>
    <source>
        <strain evidence="9">TC14</strain>
    </source>
</reference>
<evidence type="ECO:0000259" key="8">
    <source>
        <dbReference type="Pfam" id="PF01288"/>
    </source>
</evidence>
<dbReference type="OrthoDB" id="9790168at2"/>
<dbReference type="GO" id="GO:0005524">
    <property type="term" value="F:ATP binding"/>
    <property type="evidence" value="ECO:0007669"/>
    <property type="project" value="UniProtKB-KW"/>
</dbReference>
<evidence type="ECO:0000313" key="9">
    <source>
        <dbReference type="EMBL" id="OUL57082.1"/>
    </source>
</evidence>
<keyword evidence="7" id="KW-0289">Folate biosynthesis</keyword>
<dbReference type="InterPro" id="IPR035907">
    <property type="entry name" value="Hppk_sf"/>
</dbReference>
<dbReference type="GO" id="GO:0046654">
    <property type="term" value="P:tetrahydrofolate biosynthetic process"/>
    <property type="evidence" value="ECO:0007669"/>
    <property type="project" value="UniProtKB-UniPathway"/>
</dbReference>
<dbReference type="Gene3D" id="3.30.70.560">
    <property type="entry name" value="7,8-Dihydro-6-hydroxymethylpterin-pyrophosphokinase HPPK"/>
    <property type="match status" value="1"/>
</dbReference>
<protein>
    <recommendedName>
        <fullName evidence="2">2-amino-4-hydroxy-6-hydroxymethyldihydropteridine diphosphokinase</fullName>
        <ecNumber evidence="2">2.7.6.3</ecNumber>
    </recommendedName>
</protein>
<dbReference type="GO" id="GO:0016301">
    <property type="term" value="F:kinase activity"/>
    <property type="evidence" value="ECO:0007669"/>
    <property type="project" value="UniProtKB-KW"/>
</dbReference>
<dbReference type="SUPFAM" id="SSF55083">
    <property type="entry name" value="6-hydroxymethyl-7,8-dihydropterin pyrophosphokinase, HPPK"/>
    <property type="match status" value="1"/>
</dbReference>
<accession>A0A244CNB1</accession>
<keyword evidence="5 9" id="KW-0418">Kinase</keyword>
<dbReference type="AlphaFoldDB" id="A0A244CNB1"/>
<dbReference type="Proteomes" id="UP000194841">
    <property type="component" value="Unassembled WGS sequence"/>
</dbReference>
<dbReference type="GO" id="GO:0003848">
    <property type="term" value="F:2-amino-4-hydroxy-6-hydroxymethyldihydropteridine diphosphokinase activity"/>
    <property type="evidence" value="ECO:0007669"/>
    <property type="project" value="UniProtKB-EC"/>
</dbReference>
<dbReference type="EMBL" id="MWPV01000004">
    <property type="protein sequence ID" value="OUL57082.1"/>
    <property type="molecule type" value="Genomic_DNA"/>
</dbReference>
<sequence>MASIFISLGSNINKAHYIRSANAVLSEHFNELVYSSVFESESIGFSGNNFYNSVIGATTELSLDEVCRLLKQIERDHGRTDNDKKFSPRTLDLDLLFYDDVICSSPAQLPRDEIIKNAFVLWPLAEVAPEFIHPVVKQRIADIWQAYDKTQQKLWKVELPVV</sequence>
<organism evidence="9 10">
    <name type="scientific">Pseudoalteromonas ulvae</name>
    <dbReference type="NCBI Taxonomy" id="107327"/>
    <lineage>
        <taxon>Bacteria</taxon>
        <taxon>Pseudomonadati</taxon>
        <taxon>Pseudomonadota</taxon>
        <taxon>Gammaproteobacteria</taxon>
        <taxon>Alteromonadales</taxon>
        <taxon>Pseudoalteromonadaceae</taxon>
        <taxon>Pseudoalteromonas</taxon>
    </lineage>
</organism>
<proteinExistence type="predicted"/>
<dbReference type="RefSeq" id="WP_086744544.1">
    <property type="nucleotide sequence ID" value="NZ_MWPV01000004.1"/>
</dbReference>
<keyword evidence="6" id="KW-0067">ATP-binding</keyword>
<dbReference type="PANTHER" id="PTHR43071">
    <property type="entry name" value="2-AMINO-4-HYDROXY-6-HYDROXYMETHYLDIHYDROPTERIDINE PYROPHOSPHOKINASE"/>
    <property type="match status" value="1"/>
</dbReference>
<keyword evidence="4" id="KW-0547">Nucleotide-binding</keyword>
<feature type="domain" description="7,8-dihydro-6-hydroxymethylpterin-pyrophosphokinase" evidence="8">
    <location>
        <begin position="5"/>
        <end position="129"/>
    </location>
</feature>
<keyword evidence="3" id="KW-0808">Transferase</keyword>
<evidence type="ECO:0000256" key="7">
    <source>
        <dbReference type="ARBA" id="ARBA00022909"/>
    </source>
</evidence>
<comment type="pathway">
    <text evidence="1">Cofactor biosynthesis; tetrahydrofolate biosynthesis; 2-amino-4-hydroxy-6-hydroxymethyl-7,8-dihydropteridine diphosphate from 7,8-dihydroneopterin triphosphate: step 4/4.</text>
</comment>
<dbReference type="EC" id="2.7.6.3" evidence="2"/>
<evidence type="ECO:0000256" key="6">
    <source>
        <dbReference type="ARBA" id="ARBA00022840"/>
    </source>
</evidence>
<evidence type="ECO:0000256" key="2">
    <source>
        <dbReference type="ARBA" id="ARBA00013253"/>
    </source>
</evidence>
<dbReference type="GO" id="GO:0046656">
    <property type="term" value="P:folic acid biosynthetic process"/>
    <property type="evidence" value="ECO:0007669"/>
    <property type="project" value="UniProtKB-KW"/>
</dbReference>